<protein>
    <submittedName>
        <fullName evidence="2">Uncharacterized protein</fullName>
    </submittedName>
</protein>
<organism evidence="2">
    <name type="scientific">Rhizophora mucronata</name>
    <name type="common">Asiatic mangrove</name>
    <dbReference type="NCBI Taxonomy" id="61149"/>
    <lineage>
        <taxon>Eukaryota</taxon>
        <taxon>Viridiplantae</taxon>
        <taxon>Streptophyta</taxon>
        <taxon>Embryophyta</taxon>
        <taxon>Tracheophyta</taxon>
        <taxon>Spermatophyta</taxon>
        <taxon>Magnoliopsida</taxon>
        <taxon>eudicotyledons</taxon>
        <taxon>Gunneridae</taxon>
        <taxon>Pentapetalae</taxon>
        <taxon>rosids</taxon>
        <taxon>fabids</taxon>
        <taxon>Malpighiales</taxon>
        <taxon>Rhizophoraceae</taxon>
        <taxon>Rhizophora</taxon>
    </lineage>
</organism>
<dbReference type="AlphaFoldDB" id="A0A2P2PRU0"/>
<reference evidence="2" key="1">
    <citation type="submission" date="2018-02" db="EMBL/GenBank/DDBJ databases">
        <title>Rhizophora mucronata_Transcriptome.</title>
        <authorList>
            <person name="Meera S.P."/>
            <person name="Sreeshan A."/>
            <person name="Augustine A."/>
        </authorList>
    </citation>
    <scope>NUCLEOTIDE SEQUENCE</scope>
    <source>
        <tissue evidence="2">Leaf</tissue>
    </source>
</reference>
<evidence type="ECO:0000256" key="1">
    <source>
        <dbReference type="SAM" id="Phobius"/>
    </source>
</evidence>
<proteinExistence type="predicted"/>
<evidence type="ECO:0000313" key="2">
    <source>
        <dbReference type="EMBL" id="MBX57456.1"/>
    </source>
</evidence>
<feature type="transmembrane region" description="Helical" evidence="1">
    <location>
        <begin position="39"/>
        <end position="58"/>
    </location>
</feature>
<sequence>MMSVTFASQYSTFKNFNSTAQLRECICTGRFSFGDPSEFFFAVKYWRTVLMMFLILYAQ</sequence>
<dbReference type="EMBL" id="GGEC01076972">
    <property type="protein sequence ID" value="MBX57456.1"/>
    <property type="molecule type" value="Transcribed_RNA"/>
</dbReference>
<accession>A0A2P2PRU0</accession>
<keyword evidence="1" id="KW-1133">Transmembrane helix</keyword>
<keyword evidence="1" id="KW-0472">Membrane</keyword>
<name>A0A2P2PRU0_RHIMU</name>
<keyword evidence="1" id="KW-0812">Transmembrane</keyword>